<dbReference type="GO" id="GO:0005829">
    <property type="term" value="C:cytosol"/>
    <property type="evidence" value="ECO:0007669"/>
    <property type="project" value="TreeGrafter"/>
</dbReference>
<dbReference type="SFLD" id="SFLDG01140">
    <property type="entry name" value="C2.B:_Phosphomannomutase_and_P"/>
    <property type="match status" value="1"/>
</dbReference>
<proteinExistence type="predicted"/>
<dbReference type="Proteomes" id="UP000186705">
    <property type="component" value="Unassembled WGS sequence"/>
</dbReference>
<dbReference type="Gene3D" id="3.40.50.1000">
    <property type="entry name" value="HAD superfamily/HAD-like"/>
    <property type="match status" value="1"/>
</dbReference>
<dbReference type="Pfam" id="PF08282">
    <property type="entry name" value="Hydrolase_3"/>
    <property type="match status" value="1"/>
</dbReference>
<evidence type="ECO:0000313" key="1">
    <source>
        <dbReference type="EMBL" id="OLU45795.1"/>
    </source>
</evidence>
<dbReference type="Gene3D" id="3.30.1240.10">
    <property type="match status" value="1"/>
</dbReference>
<gene>
    <name evidence="1" type="ORF">BO225_07625</name>
</gene>
<evidence type="ECO:0000313" key="2">
    <source>
        <dbReference type="Proteomes" id="UP000186705"/>
    </source>
</evidence>
<dbReference type="InterPro" id="IPR036412">
    <property type="entry name" value="HAD-like_sf"/>
</dbReference>
<dbReference type="InterPro" id="IPR000150">
    <property type="entry name" value="Cof"/>
</dbReference>
<accession>A0A1U7NLP6</accession>
<dbReference type="SUPFAM" id="SSF56784">
    <property type="entry name" value="HAD-like"/>
    <property type="match status" value="1"/>
</dbReference>
<dbReference type="NCBIfam" id="TIGR00099">
    <property type="entry name" value="Cof-subfamily"/>
    <property type="match status" value="1"/>
</dbReference>
<dbReference type="GO" id="GO:0016791">
    <property type="term" value="F:phosphatase activity"/>
    <property type="evidence" value="ECO:0007669"/>
    <property type="project" value="TreeGrafter"/>
</dbReference>
<keyword evidence="2" id="KW-1185">Reference proteome</keyword>
<comment type="caution">
    <text evidence="1">The sequence shown here is derived from an EMBL/GenBank/DDBJ whole genome shotgun (WGS) entry which is preliminary data.</text>
</comment>
<dbReference type="STRING" id="1862672.BO225_07625"/>
<reference evidence="1 2" key="1">
    <citation type="submission" date="2016-11" db="EMBL/GenBank/DDBJ databases">
        <title>Description of two novel members of the family Erysipelotrichaceae: Ileibacterium lipovorans gen. nov., sp. nov. and Dubosiella newyorkensis, gen. nov., sp. nov.</title>
        <authorList>
            <person name="Cox L.M."/>
            <person name="Sohn J."/>
            <person name="Tyrrell K.L."/>
            <person name="Citron D.M."/>
            <person name="Lawson P.A."/>
            <person name="Patel N.B."/>
            <person name="Iizumi T."/>
            <person name="Perez-Perez G.I."/>
            <person name="Goldstein E.J."/>
            <person name="Blaser M.J."/>
        </authorList>
    </citation>
    <scope>NUCLEOTIDE SEQUENCE [LARGE SCALE GENOMIC DNA]</scope>
    <source>
        <strain evidence="1 2">NYU-BL-A4</strain>
    </source>
</reference>
<dbReference type="OrthoDB" id="9781413at2"/>
<dbReference type="PANTHER" id="PTHR10000">
    <property type="entry name" value="PHOSPHOSERINE PHOSPHATASE"/>
    <property type="match status" value="1"/>
</dbReference>
<organism evidence="1 2">
    <name type="scientific">Dubosiella newyorkensis</name>
    <dbReference type="NCBI Taxonomy" id="1862672"/>
    <lineage>
        <taxon>Bacteria</taxon>
        <taxon>Bacillati</taxon>
        <taxon>Bacillota</taxon>
        <taxon>Erysipelotrichia</taxon>
        <taxon>Erysipelotrichales</taxon>
        <taxon>Erysipelotrichaceae</taxon>
        <taxon>Dubosiella</taxon>
    </lineage>
</organism>
<protein>
    <recommendedName>
        <fullName evidence="3">Haloacid dehalogenase</fullName>
    </recommendedName>
</protein>
<dbReference type="PROSITE" id="PS01228">
    <property type="entry name" value="COF_1"/>
    <property type="match status" value="1"/>
</dbReference>
<dbReference type="CDD" id="cd07516">
    <property type="entry name" value="HAD_Pase"/>
    <property type="match status" value="1"/>
</dbReference>
<dbReference type="GO" id="GO:0000287">
    <property type="term" value="F:magnesium ion binding"/>
    <property type="evidence" value="ECO:0007669"/>
    <property type="project" value="TreeGrafter"/>
</dbReference>
<dbReference type="InterPro" id="IPR023214">
    <property type="entry name" value="HAD_sf"/>
</dbReference>
<evidence type="ECO:0008006" key="3">
    <source>
        <dbReference type="Google" id="ProtNLM"/>
    </source>
</evidence>
<dbReference type="AlphaFoldDB" id="A0A1U7NLP6"/>
<name>A0A1U7NLP6_9FIRM</name>
<dbReference type="RefSeq" id="WP_076341672.1">
    <property type="nucleotide sequence ID" value="NZ_JBGNFS010000004.1"/>
</dbReference>
<dbReference type="EMBL" id="MPKA01000079">
    <property type="protein sequence ID" value="OLU45795.1"/>
    <property type="molecule type" value="Genomic_DNA"/>
</dbReference>
<dbReference type="GeneID" id="78275805"/>
<dbReference type="PANTHER" id="PTHR10000:SF8">
    <property type="entry name" value="HAD SUPERFAMILY HYDROLASE-LIKE, TYPE 3"/>
    <property type="match status" value="1"/>
</dbReference>
<dbReference type="SFLD" id="SFLDS00003">
    <property type="entry name" value="Haloacid_Dehalogenase"/>
    <property type="match status" value="1"/>
</dbReference>
<sequence length="269" mass="30393">MIKLLAIDMDGTLLNSFSKLSKVNLSALYRAKEAGIEIVPTTGRTLSCLPHTLQEHSDLFRYVITSNGASLYDTKYKRELFSSSIPRYLVHELVFALKKEPVFISAHIDHEYWVDGALMRLNGRLLFGKDAFQTKASKDLFEQLLNTNGRVEEIQLYFLGKKTKARIQTILQSFPEVYGAFTSNYVEIFSRSSSKGKALDRLREHLNLDQSEIACIGDGENDVLMFEQAGLAICMKNGEEKIQEKADKTTLSNNQNGVAYAIDQYILTE</sequence>